<accession>A0A0M1VRU0</accession>
<keyword evidence="1" id="KW-0812">Transmembrane</keyword>
<dbReference type="HOGENOM" id="CLU_005044_0_0_0"/>
<keyword evidence="1" id="KW-1133">Transmembrane helix</keyword>
<dbReference type="Pfam" id="PF20693">
    <property type="entry name" value="YobI-ATPase"/>
    <property type="match status" value="1"/>
</dbReference>
<gene>
    <name evidence="3" type="ORF">FSCG_00057</name>
</gene>
<dbReference type="Proteomes" id="UP000004925">
    <property type="component" value="Unassembled WGS sequence"/>
</dbReference>
<protein>
    <recommendedName>
        <fullName evidence="2">YobI-like P-loop NTPase domain-containing protein</fullName>
    </recommendedName>
</protein>
<dbReference type="AlphaFoldDB" id="A0A0M1VRU0"/>
<name>A0A0M1VRU0_FUSVC</name>
<evidence type="ECO:0000313" key="4">
    <source>
        <dbReference type="Proteomes" id="UP000004925"/>
    </source>
</evidence>
<evidence type="ECO:0000256" key="1">
    <source>
        <dbReference type="SAM" id="Phobius"/>
    </source>
</evidence>
<feature type="transmembrane region" description="Helical" evidence="1">
    <location>
        <begin position="133"/>
        <end position="153"/>
    </location>
</feature>
<proteinExistence type="predicted"/>
<feature type="domain" description="YobI-like P-loop NTPase" evidence="2">
    <location>
        <begin position="25"/>
        <end position="407"/>
    </location>
</feature>
<organism evidence="3 4">
    <name type="scientific">Fusobacterium vincentii 4_1_13</name>
    <dbReference type="NCBI Taxonomy" id="469606"/>
    <lineage>
        <taxon>Bacteria</taxon>
        <taxon>Fusobacteriati</taxon>
        <taxon>Fusobacteriota</taxon>
        <taxon>Fusobacteriia</taxon>
        <taxon>Fusobacteriales</taxon>
        <taxon>Fusobacteriaceae</taxon>
        <taxon>Fusobacterium</taxon>
    </lineage>
</organism>
<dbReference type="InterPro" id="IPR048428">
    <property type="entry name" value="YobI-NTPase"/>
</dbReference>
<reference evidence="3 4" key="1">
    <citation type="submission" date="2011-10" db="EMBL/GenBank/DDBJ databases">
        <title>The Genome Sequence of Fusobacterium sp. 4_1_13.</title>
        <authorList>
            <consortium name="The Broad Institute Genome Sequencing Platform"/>
            <person name="Earl A."/>
            <person name="Ward D."/>
            <person name="Feldgarden M."/>
            <person name="Gevers D."/>
            <person name="Strauss J."/>
            <person name="Ambrose C."/>
            <person name="Allen-Vercoe E."/>
            <person name="Young S.K."/>
            <person name="Zeng Q."/>
            <person name="Gargeya S."/>
            <person name="Fitzgerald M."/>
            <person name="Haas B."/>
            <person name="Abouelleil A."/>
            <person name="Alvarado L."/>
            <person name="Arachchi H.M."/>
            <person name="Berlin A."/>
            <person name="Brown A."/>
            <person name="Chapman S.B."/>
            <person name="Chen Z."/>
            <person name="Dunbar C."/>
            <person name="Freedman E."/>
            <person name="Gearin G."/>
            <person name="Goldberg J."/>
            <person name="Griggs A."/>
            <person name="Gujja S."/>
            <person name="Heiman D."/>
            <person name="Howarth C."/>
            <person name="Larson L."/>
            <person name="Lui A."/>
            <person name="MacDonald P.J."/>
            <person name="Montmayeur A."/>
            <person name="Murphy C."/>
            <person name="Neiman D."/>
            <person name="Pearson M."/>
            <person name="Priest M."/>
            <person name="Roberts A."/>
            <person name="Saif S."/>
            <person name="Shea T."/>
            <person name="Shenoy N."/>
            <person name="Sisk P."/>
            <person name="Stolte C."/>
            <person name="Sykes S."/>
            <person name="Wortman J."/>
            <person name="Nusbaum C."/>
            <person name="Birren B."/>
        </authorList>
    </citation>
    <scope>NUCLEOTIDE SEQUENCE [LARGE SCALE GENOMIC DNA]</scope>
    <source>
        <strain evidence="3 4">4_1_13</strain>
    </source>
</reference>
<dbReference type="EMBL" id="ACDE02000013">
    <property type="protein sequence ID" value="EEO39344.1"/>
    <property type="molecule type" value="Genomic_DNA"/>
</dbReference>
<evidence type="ECO:0000259" key="2">
    <source>
        <dbReference type="Pfam" id="PF20693"/>
    </source>
</evidence>
<dbReference type="eggNOG" id="COG5290">
    <property type="taxonomic scope" value="Bacteria"/>
</dbReference>
<evidence type="ECO:0000313" key="3">
    <source>
        <dbReference type="EMBL" id="EEO39344.1"/>
    </source>
</evidence>
<sequence>MESENKEKYIFYDLTPTNDVSLDIYEDAINFSLKNNKILNAAISGSYGSGKSSLLESYRKKHPEKRFIHISLTHFNSMENENNKEENDENKNNKSLVTILEAKILNQLIHQISYEKIPQTYFKTKRKFTEKELENSTLQILLFIISFLYVIYFNKWYDFVLTLSDETILYSFFKITTYSYFRLVGASFLFYLLWELIYKVLKIQKTKNFFKKLNIQGNEFEIAGDNDDSYFDKYLNEVMYLFENSGVDVIVFEDIDRYEISEIFERLREVNRLVNNKLKEEGKTLKFFYLLKDDIFISKDRTKFFDFIIPVIPVVDGSNSYDKFIELFKNINQYNFDDSFLYNLSLYIDDMRLLKNIYNEFIIYYRKLNEIEDNSIVDSNKILSIIVYKNLFPKDFSDLQLNQGFVYNLFFQKEKFIEERIKEIDFQIATLNEPLKNMQELDILYNYYSSHTSSYSEQGIKSKDWIDKEYPERKKNLTEKEKKIPKKTIDELEKKRKELKNYPLKEIIAEGNMDNIFNNMIYENELGKVNKFENVKGNPYFKLLKFLIRKGYLDEGYSLYMAYFYGKSDKNFLMGVLNKEKLEYDYKLDNPNLVIDRINVTDFKEVEILNFDLLSCLLKLNSDNYKDRKENLFIQLKETKNFDFINSYLKLDNLEEIHRKNFTALLYFYWETFFLEAKDSKNLSENDLYMFVMDILQFTKKGDLEVINKNNNIIEYIENKKNFLNYTILSKEYIDILENSINIFLNNSIFFKNLKILDIKLKEIEYIEELDKASLYRKIFIFVYKNSLYKLNFNNIALMIRKILYYLNEEAEKDKLSDEKLKEKNYTLINKSNESKQLQDYLEKHIDKYAEIILENCEGKIEEEEEFIIKFLNFEDIVDEKKQKYIEFLANNITDFSGIDDKNLWNIFLSKKKAEYSEKNIITYFKENGFNEILIQFINLKLKKLSYKEFNFEEEDKSTFFIEVLKCYELDNEVYENILETLEYNNEAEITFPENIPEEKVDILTKLSIIKINPDNLKFIRSYYKNNLNNFIKLNLENYIKIIDIYNNLFSQEELLVILSDKKIDVDSKLKLLKFSNQKIKIMDKDYPVEVQNYILENNYDNSEFLELIKNFNNFEEKTKEIIFSITKNNIGNFYSNLDKTPSSLINKFLKDKEIEDEVKFIILINLLDFIRGVEEFYKYLKLVNSKDYKDLVKRNTNFNININEFNLQLLQKLKEKGFIESFSQINESIYEVITIKDKEKFID</sequence>
<keyword evidence="1" id="KW-0472">Membrane</keyword>
<dbReference type="RefSeq" id="WP_008802449.1">
    <property type="nucleotide sequence ID" value="NZ_KQ235735.1"/>
</dbReference>
<comment type="caution">
    <text evidence="3">The sequence shown here is derived from an EMBL/GenBank/DDBJ whole genome shotgun (WGS) entry which is preliminary data.</text>
</comment>
<feature type="transmembrane region" description="Helical" evidence="1">
    <location>
        <begin position="180"/>
        <end position="201"/>
    </location>
</feature>